<name>A0ABC9H2Q1_9POAL</name>
<gene>
    <name evidence="7" type="ORF">URODEC1_LOCUS122195</name>
    <name evidence="6" type="ORF">URODEC1_LOCUS4722</name>
</gene>
<keyword evidence="5" id="KW-0539">Nucleus</keyword>
<evidence type="ECO:0000256" key="2">
    <source>
        <dbReference type="ARBA" id="ARBA00023015"/>
    </source>
</evidence>
<accession>A0ABC9H2Q1</accession>
<keyword evidence="2" id="KW-0805">Transcription regulation</keyword>
<evidence type="ECO:0000256" key="3">
    <source>
        <dbReference type="ARBA" id="ARBA00023125"/>
    </source>
</evidence>
<dbReference type="Proteomes" id="UP001497457">
    <property type="component" value="Chromosome 10rd"/>
</dbReference>
<evidence type="ECO:0000256" key="4">
    <source>
        <dbReference type="ARBA" id="ARBA00023163"/>
    </source>
</evidence>
<dbReference type="GO" id="GO:0003677">
    <property type="term" value="F:DNA binding"/>
    <property type="evidence" value="ECO:0007669"/>
    <property type="project" value="UniProtKB-KW"/>
</dbReference>
<dbReference type="InterPro" id="IPR015300">
    <property type="entry name" value="DNA-bd_pseudobarrel_sf"/>
</dbReference>
<dbReference type="PANTHER" id="PTHR34397">
    <property type="entry name" value="OS05G0237600 PROTEIN"/>
    <property type="match status" value="1"/>
</dbReference>
<keyword evidence="4" id="KW-0804">Transcription</keyword>
<sequence length="275" mass="30615">MGKRTLAMVLYDPAAAHQQRDAKRARPSAHAGAVVPYDTAQPAANVEPINAVPLNAFAPHPRPRRALAPAIIQQVPEEPACLRELILPALGLRNDLAVHFVDSKRVTDTDLDAHQNRFRLPADGVLRRLRPILTPGELDAANLLHDPLPKPRRQQLEPEPLQLESLTADEGKNVRKKRQGMVHGGLPVRLVDLAAGASGELLLSRWSSSSGTIVKGGGFMDFVRRCSFREHDVVDIWAFKQREVRLFGKTMVQESHLHLFILKRDGTQQQQSRQE</sequence>
<evidence type="ECO:0000256" key="1">
    <source>
        <dbReference type="ARBA" id="ARBA00004123"/>
    </source>
</evidence>
<dbReference type="Proteomes" id="UP001497457">
    <property type="component" value="Unassembled WGS sequence"/>
</dbReference>
<comment type="subcellular location">
    <subcellularLocation>
        <location evidence="1">Nucleus</location>
    </subcellularLocation>
</comment>
<dbReference type="EMBL" id="OZ075120">
    <property type="protein sequence ID" value="CAL4893349.1"/>
    <property type="molecule type" value="Genomic_DNA"/>
</dbReference>
<dbReference type="Gene3D" id="2.40.330.10">
    <property type="entry name" value="DNA-binding pseudobarrel domain"/>
    <property type="match status" value="1"/>
</dbReference>
<organism evidence="7 8">
    <name type="scientific">Urochloa decumbens</name>
    <dbReference type="NCBI Taxonomy" id="240449"/>
    <lineage>
        <taxon>Eukaryota</taxon>
        <taxon>Viridiplantae</taxon>
        <taxon>Streptophyta</taxon>
        <taxon>Embryophyta</taxon>
        <taxon>Tracheophyta</taxon>
        <taxon>Spermatophyta</taxon>
        <taxon>Magnoliopsida</taxon>
        <taxon>Liliopsida</taxon>
        <taxon>Poales</taxon>
        <taxon>Poaceae</taxon>
        <taxon>PACMAD clade</taxon>
        <taxon>Panicoideae</taxon>
        <taxon>Panicodae</taxon>
        <taxon>Paniceae</taxon>
        <taxon>Melinidinae</taxon>
        <taxon>Urochloa</taxon>
    </lineage>
</organism>
<dbReference type="GO" id="GO:0005634">
    <property type="term" value="C:nucleus"/>
    <property type="evidence" value="ECO:0007669"/>
    <property type="project" value="UniProtKB-SubCell"/>
</dbReference>
<keyword evidence="8" id="KW-1185">Reference proteome</keyword>
<evidence type="ECO:0008006" key="9">
    <source>
        <dbReference type="Google" id="ProtNLM"/>
    </source>
</evidence>
<protein>
    <recommendedName>
        <fullName evidence="9">TF-B3 domain-containing protein</fullName>
    </recommendedName>
</protein>
<evidence type="ECO:0000313" key="6">
    <source>
        <dbReference type="EMBL" id="CAL4893349.1"/>
    </source>
</evidence>
<dbReference type="AlphaFoldDB" id="A0ABC9H2Q1"/>
<reference evidence="7 8" key="1">
    <citation type="submission" date="2024-10" db="EMBL/GenBank/DDBJ databases">
        <authorList>
            <person name="Ryan C."/>
        </authorList>
    </citation>
    <scope>NUCLEOTIDE SEQUENCE [LARGE SCALE GENOMIC DNA]</scope>
</reference>
<proteinExistence type="predicted"/>
<evidence type="ECO:0000313" key="7">
    <source>
        <dbReference type="EMBL" id="CAM0148970.1"/>
    </source>
</evidence>
<keyword evidence="3" id="KW-0238">DNA-binding</keyword>
<dbReference type="PANTHER" id="PTHR34397:SF17">
    <property type="entry name" value="OS08G0290200 PROTEIN"/>
    <property type="match status" value="1"/>
</dbReference>
<evidence type="ECO:0000256" key="5">
    <source>
        <dbReference type="ARBA" id="ARBA00023242"/>
    </source>
</evidence>
<evidence type="ECO:0000313" key="8">
    <source>
        <dbReference type="Proteomes" id="UP001497457"/>
    </source>
</evidence>
<dbReference type="EMBL" id="CAXIPR030001688">
    <property type="protein sequence ID" value="CAM0148970.1"/>
    <property type="molecule type" value="Genomic_DNA"/>
</dbReference>